<gene>
    <name evidence="2" type="ORF">CCMA1212_006445</name>
</gene>
<accession>A0ABY2H0J3</accession>
<reference evidence="2 3" key="1">
    <citation type="submission" date="2018-01" db="EMBL/GenBank/DDBJ databases">
        <title>Genome characterization of the sugarcane-associated fungus Trichoderma ghanense CCMA-1212 and their application in lignocelulose bioconversion.</title>
        <authorList>
            <person name="Steindorff A.S."/>
            <person name="Mendes T.D."/>
            <person name="Vilela E.S.D."/>
            <person name="Rodrigues D.S."/>
            <person name="Formighieri E.F."/>
            <person name="Melo I.S."/>
            <person name="Favaro L.C.L."/>
        </authorList>
    </citation>
    <scope>NUCLEOTIDE SEQUENCE [LARGE SCALE GENOMIC DNA]</scope>
    <source>
        <strain evidence="2 3">CCMA-1212</strain>
    </source>
</reference>
<dbReference type="GeneID" id="300578117"/>
<dbReference type="EMBL" id="PPTA01000008">
    <property type="protein sequence ID" value="TFB01521.1"/>
    <property type="molecule type" value="Genomic_DNA"/>
</dbReference>
<evidence type="ECO:0000313" key="2">
    <source>
        <dbReference type="EMBL" id="TFB01521.1"/>
    </source>
</evidence>
<keyword evidence="1" id="KW-0472">Membrane</keyword>
<evidence type="ECO:0000313" key="3">
    <source>
        <dbReference type="Proteomes" id="UP001642720"/>
    </source>
</evidence>
<sequence length="58" mass="6434">MHETQERLTSWQLGDTTANVPQLPCEAVQRIDIWCLPLLGHFELLGACILLVMAAASE</sequence>
<proteinExistence type="predicted"/>
<comment type="caution">
    <text evidence="2">The sequence shown here is derived from an EMBL/GenBank/DDBJ whole genome shotgun (WGS) entry which is preliminary data.</text>
</comment>
<keyword evidence="1" id="KW-1133">Transmembrane helix</keyword>
<dbReference type="Proteomes" id="UP001642720">
    <property type="component" value="Unassembled WGS sequence"/>
</dbReference>
<dbReference type="RefSeq" id="XP_073557722.1">
    <property type="nucleotide sequence ID" value="XM_073703667.1"/>
</dbReference>
<evidence type="ECO:0000256" key="1">
    <source>
        <dbReference type="SAM" id="Phobius"/>
    </source>
</evidence>
<name>A0ABY2H0J3_9HYPO</name>
<organism evidence="2 3">
    <name type="scientific">Trichoderma ghanense</name>
    <dbReference type="NCBI Taxonomy" id="65468"/>
    <lineage>
        <taxon>Eukaryota</taxon>
        <taxon>Fungi</taxon>
        <taxon>Dikarya</taxon>
        <taxon>Ascomycota</taxon>
        <taxon>Pezizomycotina</taxon>
        <taxon>Sordariomycetes</taxon>
        <taxon>Hypocreomycetidae</taxon>
        <taxon>Hypocreales</taxon>
        <taxon>Hypocreaceae</taxon>
        <taxon>Trichoderma</taxon>
    </lineage>
</organism>
<feature type="transmembrane region" description="Helical" evidence="1">
    <location>
        <begin position="38"/>
        <end position="56"/>
    </location>
</feature>
<protein>
    <submittedName>
        <fullName evidence="2">Uncharacterized protein</fullName>
    </submittedName>
</protein>
<keyword evidence="3" id="KW-1185">Reference proteome</keyword>
<keyword evidence="1" id="KW-0812">Transmembrane</keyword>